<organism evidence="2 3">
    <name type="scientific">Kitasatospora kazusensis</name>
    <dbReference type="NCBI Taxonomy" id="407974"/>
    <lineage>
        <taxon>Bacteria</taxon>
        <taxon>Bacillati</taxon>
        <taxon>Actinomycetota</taxon>
        <taxon>Actinomycetes</taxon>
        <taxon>Kitasatosporales</taxon>
        <taxon>Streptomycetaceae</taxon>
        <taxon>Kitasatospora</taxon>
    </lineage>
</organism>
<reference evidence="2 3" key="1">
    <citation type="journal article" date="2019" name="Int. J. Syst. Evol. Microbiol.">
        <title>The Global Catalogue of Microorganisms (GCM) 10K type strain sequencing project: providing services to taxonomists for standard genome sequencing and annotation.</title>
        <authorList>
            <consortium name="The Broad Institute Genomics Platform"/>
            <consortium name="The Broad Institute Genome Sequencing Center for Infectious Disease"/>
            <person name="Wu L."/>
            <person name="Ma J."/>
        </authorList>
    </citation>
    <scope>NUCLEOTIDE SEQUENCE [LARGE SCALE GENOMIC DNA]</scope>
    <source>
        <strain evidence="2 3">JCM 14560</strain>
    </source>
</reference>
<sequence>MRLKAMAAATLAAASLVLGIAGPSTAATHPAPAGHAATKAPKGAPTAILPGHWTTEAPRLPQGCGWLYIGSPGNYGTPDGYAGQVEQMYNSCNGDVYAHWQWDSGFMARFPDRQLNLAVGSPYYNGGQAFWTGDVPASNGQDEWFEFSDGSSVPHGWANPDAWRVGAELDDSTCVAWGTLHWYGGQDWSGPVGGCGDKITPS</sequence>
<feature type="signal peptide" evidence="1">
    <location>
        <begin position="1"/>
        <end position="26"/>
    </location>
</feature>
<keyword evidence="3" id="KW-1185">Reference proteome</keyword>
<feature type="chain" id="PRO_5046569130" evidence="1">
    <location>
        <begin position="27"/>
        <end position="202"/>
    </location>
</feature>
<keyword evidence="1" id="KW-0732">Signal</keyword>
<name>A0ABN3A752_9ACTN</name>
<evidence type="ECO:0000313" key="3">
    <source>
        <dbReference type="Proteomes" id="UP001422759"/>
    </source>
</evidence>
<evidence type="ECO:0000313" key="2">
    <source>
        <dbReference type="EMBL" id="GAA2154888.1"/>
    </source>
</evidence>
<accession>A0ABN3A752</accession>
<dbReference type="EMBL" id="BAAANT010000043">
    <property type="protein sequence ID" value="GAA2154888.1"/>
    <property type="molecule type" value="Genomic_DNA"/>
</dbReference>
<proteinExistence type="predicted"/>
<dbReference type="RefSeq" id="WP_344468606.1">
    <property type="nucleotide sequence ID" value="NZ_BAAANT010000043.1"/>
</dbReference>
<protein>
    <submittedName>
        <fullName evidence="2">Uncharacterized protein</fullName>
    </submittedName>
</protein>
<evidence type="ECO:0000256" key="1">
    <source>
        <dbReference type="SAM" id="SignalP"/>
    </source>
</evidence>
<comment type="caution">
    <text evidence="2">The sequence shown here is derived from an EMBL/GenBank/DDBJ whole genome shotgun (WGS) entry which is preliminary data.</text>
</comment>
<gene>
    <name evidence="2" type="ORF">GCM10009760_54280</name>
</gene>
<dbReference type="Proteomes" id="UP001422759">
    <property type="component" value="Unassembled WGS sequence"/>
</dbReference>